<dbReference type="EMBL" id="JBICBT010001408">
    <property type="protein sequence ID" value="KAL3068493.1"/>
    <property type="molecule type" value="Genomic_DNA"/>
</dbReference>
<name>A0ABD2I5S3_9BILA</name>
<dbReference type="Proteomes" id="UP001620626">
    <property type="component" value="Unassembled WGS sequence"/>
</dbReference>
<feature type="compositionally biased region" description="Basic and acidic residues" evidence="2">
    <location>
        <begin position="743"/>
        <end position="754"/>
    </location>
</feature>
<gene>
    <name evidence="3" type="ORF">niasHT_030784</name>
</gene>
<evidence type="ECO:0000256" key="1">
    <source>
        <dbReference type="SAM" id="Coils"/>
    </source>
</evidence>
<feature type="coiled-coil region" evidence="1">
    <location>
        <begin position="213"/>
        <end position="240"/>
    </location>
</feature>
<feature type="compositionally biased region" description="Low complexity" evidence="2">
    <location>
        <begin position="162"/>
        <end position="177"/>
    </location>
</feature>
<proteinExistence type="predicted"/>
<organism evidence="3 4">
    <name type="scientific">Heterodera trifolii</name>
    <dbReference type="NCBI Taxonomy" id="157864"/>
    <lineage>
        <taxon>Eukaryota</taxon>
        <taxon>Metazoa</taxon>
        <taxon>Ecdysozoa</taxon>
        <taxon>Nematoda</taxon>
        <taxon>Chromadorea</taxon>
        <taxon>Rhabditida</taxon>
        <taxon>Tylenchina</taxon>
        <taxon>Tylenchomorpha</taxon>
        <taxon>Tylenchoidea</taxon>
        <taxon>Heteroderidae</taxon>
        <taxon>Heteroderinae</taxon>
        <taxon>Heterodera</taxon>
    </lineage>
</organism>
<keyword evidence="1" id="KW-0175">Coiled coil</keyword>
<feature type="compositionally biased region" description="Low complexity" evidence="2">
    <location>
        <begin position="529"/>
        <end position="543"/>
    </location>
</feature>
<feature type="region of interest" description="Disordered" evidence="2">
    <location>
        <begin position="510"/>
        <end position="543"/>
    </location>
</feature>
<sequence length="853" mass="92993">MTAALLVGGGAAGGVAQRRPSATLVLEMPNNQLQHQQQQQQLRNHQPQQNVVPSSSALAKDLGNASVGVQQQQGKAVAELPNSIQQPKKQLKQINKLTGDDLPLKVWQRIGLMASPLDRIRIGQCSKRTREAMDSTKWTDVVALTIRLIGTDETAPTANGGSRAVPSSASLRPRPSVSSLSSAASVSLRGGIALTTRKAFRVQMALADGRAFRLRTEEGAEDAEKQLKTLLERIDGEALRELTIWNGCLTDRFRGVLSRCCAPALRTLRLWNCSRYLSDFASSGKRRRPLASLRPRRPLLSALLALPQLRQLLILDTETPEGIGHHFPDFSESLAKKIKAPLEELQLTACRLPLSALRQLRLRCALSLRRLAIGCVWGSEGKRELYLRELGQFHALADLDLPPFLFCLVDHDQPDPQMQQLFDQLTRLKAIGFRHFKSSVLFRFIELHLPGRITALRVYHSVHRMPNFAQLGHPPSPAFSAPSSFSSAHVPSPRPAQSFRSVFTLFGHGTAGGSPDSQRGPLNRKKKGSVVSQPSSSLLSSSQSSVRSDSFSSAAAFPFRRSSVSLRSAASSSASVLPFRRPFQPRLVDEVAASRSTVTGATTVSSPSFSSSTVTYSSSASSTSSLGCGDLPFSTVASPTIGQYRCKSFSLGGDGTVRDASAKRGTEKTNAMSVSSTCCNLGVFHPMPFRKSSECVPHPPRQCLRHPSPLSTGAADESPCGSDGDNTAQQRLERRQLTIVAVAEERIGDSDRKSGGKRPKGRGGGPLREQWRFGIRIVYVPPSEARHSQEILGRMGSPIEAPFIYYFNKSCAVNASESREQVRLVDGDFVCPRPLSEFGTESDFENEEDEEEE</sequence>
<feature type="region of interest" description="Disordered" evidence="2">
    <location>
        <begin position="743"/>
        <end position="767"/>
    </location>
</feature>
<evidence type="ECO:0008006" key="5">
    <source>
        <dbReference type="Google" id="ProtNLM"/>
    </source>
</evidence>
<comment type="caution">
    <text evidence="3">The sequence shown here is derived from an EMBL/GenBank/DDBJ whole genome shotgun (WGS) entry which is preliminary data.</text>
</comment>
<protein>
    <recommendedName>
        <fullName evidence="5">F-box domain-containing protein</fullName>
    </recommendedName>
</protein>
<evidence type="ECO:0000313" key="4">
    <source>
        <dbReference type="Proteomes" id="UP001620626"/>
    </source>
</evidence>
<keyword evidence="4" id="KW-1185">Reference proteome</keyword>
<reference evidence="3 4" key="1">
    <citation type="submission" date="2024-10" db="EMBL/GenBank/DDBJ databases">
        <authorList>
            <person name="Kim D."/>
        </authorList>
    </citation>
    <scope>NUCLEOTIDE SEQUENCE [LARGE SCALE GENOMIC DNA]</scope>
    <source>
        <strain evidence="3">BH-2024</strain>
    </source>
</reference>
<feature type="region of interest" description="Disordered" evidence="2">
    <location>
        <begin position="706"/>
        <end position="728"/>
    </location>
</feature>
<evidence type="ECO:0000313" key="3">
    <source>
        <dbReference type="EMBL" id="KAL3068493.1"/>
    </source>
</evidence>
<feature type="region of interest" description="Disordered" evidence="2">
    <location>
        <begin position="154"/>
        <end position="177"/>
    </location>
</feature>
<accession>A0ABD2I5S3</accession>
<evidence type="ECO:0000256" key="2">
    <source>
        <dbReference type="SAM" id="MobiDB-lite"/>
    </source>
</evidence>
<dbReference type="AlphaFoldDB" id="A0ABD2I5S3"/>